<dbReference type="HOGENOM" id="CLU_3190810_0_0_6"/>
<evidence type="ECO:0000313" key="1">
    <source>
        <dbReference type="EMBL" id="CDG19554.1"/>
    </source>
</evidence>
<dbReference type="EMBL" id="FO704550">
    <property type="protein sequence ID" value="CDG19554.1"/>
    <property type="molecule type" value="Genomic_DNA"/>
</dbReference>
<proteinExistence type="predicted"/>
<dbReference type="STRING" id="351671.XDD1_3869"/>
<dbReference type="KEGG" id="xdo:XDD1_3869"/>
<evidence type="ECO:0000313" key="2">
    <source>
        <dbReference type="Proteomes" id="UP000032721"/>
    </source>
</evidence>
<name>A0A068QXM5_9GAMM</name>
<reference evidence="1 2" key="1">
    <citation type="submission" date="2013-07" db="EMBL/GenBank/DDBJ databases">
        <authorList>
            <person name="Genoscope - CEA"/>
        </authorList>
    </citation>
    <scope>NUCLEOTIDE SEQUENCE [LARGE SCALE GENOMIC DNA]</scope>
    <source>
        <strain evidence="2">FRM16 / DSM 17909</strain>
    </source>
</reference>
<sequence length="46" mass="5121">MIVNIIAHQGMFFYDLITPLQIGVTFDLIIKHSLLLYGASIRSSLG</sequence>
<organism evidence="1 2">
    <name type="scientific">Xenorhabdus doucetiae</name>
    <dbReference type="NCBI Taxonomy" id="351671"/>
    <lineage>
        <taxon>Bacteria</taxon>
        <taxon>Pseudomonadati</taxon>
        <taxon>Pseudomonadota</taxon>
        <taxon>Gammaproteobacteria</taxon>
        <taxon>Enterobacterales</taxon>
        <taxon>Morganellaceae</taxon>
        <taxon>Xenorhabdus</taxon>
    </lineage>
</organism>
<protein>
    <submittedName>
        <fullName evidence="1">Uncharacterized protein</fullName>
    </submittedName>
</protein>
<dbReference type="Proteomes" id="UP000032721">
    <property type="component" value="Chromosome"/>
</dbReference>
<gene>
    <name evidence="1" type="ORF">XDD1_3869</name>
</gene>
<dbReference type="AlphaFoldDB" id="A0A068QXM5"/>
<accession>A0A068QXM5</accession>